<evidence type="ECO:0000259" key="2">
    <source>
        <dbReference type="Pfam" id="PF14977"/>
    </source>
</evidence>
<feature type="compositionally biased region" description="Basic and acidic residues" evidence="1">
    <location>
        <begin position="36"/>
        <end position="46"/>
    </location>
</feature>
<feature type="compositionally biased region" description="Basic and acidic residues" evidence="1">
    <location>
        <begin position="86"/>
        <end position="96"/>
    </location>
</feature>
<dbReference type="Pfam" id="PF14977">
    <property type="entry name" value="FAM194"/>
    <property type="match status" value="1"/>
</dbReference>
<evidence type="ECO:0000313" key="3">
    <source>
        <dbReference type="Ensembl" id="ENSFHEP00000034149.1"/>
    </source>
</evidence>
<dbReference type="AlphaFoldDB" id="A0A3Q2R162"/>
<feature type="domain" description="FAM194 C-terminal" evidence="2">
    <location>
        <begin position="361"/>
        <end position="554"/>
    </location>
</feature>
<feature type="region of interest" description="Disordered" evidence="1">
    <location>
        <begin position="1"/>
        <end position="56"/>
    </location>
</feature>
<dbReference type="Proteomes" id="UP000265000">
    <property type="component" value="Unplaced"/>
</dbReference>
<keyword evidence="4" id="KW-1185">Reference proteome</keyword>
<dbReference type="PANTHER" id="PTHR23093:SF18">
    <property type="entry name" value="GLUTAMATE RICH 6"/>
    <property type="match status" value="1"/>
</dbReference>
<proteinExistence type="predicted"/>
<dbReference type="Ensembl" id="ENSFHET00000029139.1">
    <property type="protein sequence ID" value="ENSFHEP00000034149.1"/>
    <property type="gene ID" value="ENSFHEG00000021694.1"/>
</dbReference>
<name>A0A3Q2R162_FUNHE</name>
<evidence type="ECO:0000313" key="4">
    <source>
        <dbReference type="Proteomes" id="UP000265000"/>
    </source>
</evidence>
<reference evidence="3" key="1">
    <citation type="submission" date="2025-08" db="UniProtKB">
        <authorList>
            <consortium name="Ensembl"/>
        </authorList>
    </citation>
    <scope>IDENTIFICATION</scope>
</reference>
<reference evidence="3" key="2">
    <citation type="submission" date="2025-09" db="UniProtKB">
        <authorList>
            <consortium name="Ensembl"/>
        </authorList>
    </citation>
    <scope>IDENTIFICATION</scope>
</reference>
<feature type="compositionally biased region" description="Low complexity" evidence="1">
    <location>
        <begin position="8"/>
        <end position="22"/>
    </location>
</feature>
<dbReference type="InterPro" id="IPR029281">
    <property type="entry name" value="FAM194_C"/>
</dbReference>
<feature type="region of interest" description="Disordered" evidence="1">
    <location>
        <begin position="81"/>
        <end position="106"/>
    </location>
</feature>
<dbReference type="PANTHER" id="PTHR23093">
    <property type="entry name" value="SIMILAR TO CHROMOSOME 3 OPEN READING FRAME 20"/>
    <property type="match status" value="1"/>
</dbReference>
<protein>
    <submittedName>
        <fullName evidence="3">Uncharacterized LOC105933608</fullName>
    </submittedName>
</protein>
<evidence type="ECO:0000256" key="1">
    <source>
        <dbReference type="SAM" id="MobiDB-lite"/>
    </source>
</evidence>
<accession>A0A3Q2R162</accession>
<dbReference type="GeneTree" id="ENSGT00940000153655"/>
<sequence length="590" mass="67465">MSLTPSYEGESASASPESPGEGDFSSRQFYDNSESLEEHETCDERGPIVNKVPDNYSSAPLKAPICASLMTNDLENERAGISSEEQIEKRHSREPEDSSTSLAKKKLPASSHLMEVCTLDGRFITLVSTQTQTDRERVEQSLSFSCQVQREVGDLQMLPDEMIMDTVPVYLKETGDDETEEEYDVPCPGLPRLIAYRREPKQTLRISKLLEVEPEKNAPLAPCEFCQKLCQPFTLSESQENEIHFDRAFYCQEAKQIRELIQMEKEKLELKYYSRRIFVDTYRSTSREECETPKEPHEGRVKQLQQRRKPRIWEKSGLTTIQTEMRFQLPIPGKNAEIAGGTLPTSPTLDETYDKPKIKDVTQKFYKTGTCFRIMYSDGTGTVFYPSGKPAIVISSAEAAHFTYIILEDKDTDPSIKGIFATKGYSTCYHSNGLMWLNLTSGGGLCFSETGNLRRRWNWLYCDPHVHNLPFKPLTFALGPHISVRIHSQECVYVTFVHKENHVRFSVGSEPELICPESHDKSDQSILERFIQTKKTEIYSLLDQMQTCMSRPTANVQKIKPHYRFIAQKERLSKQVEKKKSPKKIKAHAN</sequence>
<dbReference type="STRING" id="8078.ENSFHEP00000034149"/>
<organism evidence="3 4">
    <name type="scientific">Fundulus heteroclitus</name>
    <name type="common">Killifish</name>
    <name type="synonym">Mummichog</name>
    <dbReference type="NCBI Taxonomy" id="8078"/>
    <lineage>
        <taxon>Eukaryota</taxon>
        <taxon>Metazoa</taxon>
        <taxon>Chordata</taxon>
        <taxon>Craniata</taxon>
        <taxon>Vertebrata</taxon>
        <taxon>Euteleostomi</taxon>
        <taxon>Actinopterygii</taxon>
        <taxon>Neopterygii</taxon>
        <taxon>Teleostei</taxon>
        <taxon>Neoteleostei</taxon>
        <taxon>Acanthomorphata</taxon>
        <taxon>Ovalentaria</taxon>
        <taxon>Atherinomorphae</taxon>
        <taxon>Cyprinodontiformes</taxon>
        <taxon>Fundulidae</taxon>
        <taxon>Fundulus</taxon>
    </lineage>
</organism>